<organism evidence="1 2">
    <name type="scientific">Mycena belliarum</name>
    <dbReference type="NCBI Taxonomy" id="1033014"/>
    <lineage>
        <taxon>Eukaryota</taxon>
        <taxon>Fungi</taxon>
        <taxon>Dikarya</taxon>
        <taxon>Basidiomycota</taxon>
        <taxon>Agaricomycotina</taxon>
        <taxon>Agaricomycetes</taxon>
        <taxon>Agaricomycetidae</taxon>
        <taxon>Agaricales</taxon>
        <taxon>Marasmiineae</taxon>
        <taxon>Mycenaceae</taxon>
        <taxon>Mycena</taxon>
    </lineage>
</organism>
<reference evidence="1" key="1">
    <citation type="submission" date="2023-03" db="EMBL/GenBank/DDBJ databases">
        <title>Massive genome expansion in bonnet fungi (Mycena s.s.) driven by repeated elements and novel gene families across ecological guilds.</title>
        <authorList>
            <consortium name="Lawrence Berkeley National Laboratory"/>
            <person name="Harder C.B."/>
            <person name="Miyauchi S."/>
            <person name="Viragh M."/>
            <person name="Kuo A."/>
            <person name="Thoen E."/>
            <person name="Andreopoulos B."/>
            <person name="Lu D."/>
            <person name="Skrede I."/>
            <person name="Drula E."/>
            <person name="Henrissat B."/>
            <person name="Morin E."/>
            <person name="Kohler A."/>
            <person name="Barry K."/>
            <person name="LaButti K."/>
            <person name="Morin E."/>
            <person name="Salamov A."/>
            <person name="Lipzen A."/>
            <person name="Mereny Z."/>
            <person name="Hegedus B."/>
            <person name="Baldrian P."/>
            <person name="Stursova M."/>
            <person name="Weitz H."/>
            <person name="Taylor A."/>
            <person name="Grigoriev I.V."/>
            <person name="Nagy L.G."/>
            <person name="Martin F."/>
            <person name="Kauserud H."/>
        </authorList>
    </citation>
    <scope>NUCLEOTIDE SEQUENCE</scope>
    <source>
        <strain evidence="1">CBHHK173m</strain>
    </source>
</reference>
<evidence type="ECO:0000313" key="1">
    <source>
        <dbReference type="EMBL" id="KAJ7088785.1"/>
    </source>
</evidence>
<dbReference type="Proteomes" id="UP001222325">
    <property type="component" value="Unassembled WGS sequence"/>
</dbReference>
<keyword evidence="2" id="KW-1185">Reference proteome</keyword>
<name>A0AAD6XM62_9AGAR</name>
<gene>
    <name evidence="1" type="ORF">B0H15DRAFT_800753</name>
</gene>
<evidence type="ECO:0000313" key="2">
    <source>
        <dbReference type="Proteomes" id="UP001222325"/>
    </source>
</evidence>
<dbReference type="EMBL" id="JARJCN010000025">
    <property type="protein sequence ID" value="KAJ7088785.1"/>
    <property type="molecule type" value="Genomic_DNA"/>
</dbReference>
<protein>
    <submittedName>
        <fullName evidence="1">Uncharacterized protein</fullName>
    </submittedName>
</protein>
<dbReference type="AlphaFoldDB" id="A0AAD6XM62"/>
<comment type="caution">
    <text evidence="1">The sequence shown here is derived from an EMBL/GenBank/DDBJ whole genome shotgun (WGS) entry which is preliminary data.</text>
</comment>
<proteinExistence type="predicted"/>
<sequence length="526" mass="57990">MHPSLQLRNVHRLPLTTRERATAAIDGSLPDLRILCTAVFSGPATRHVLLLPVIYATLDPTIIPDLVTQFDLPPSTADDSEREMVVTRSALALSSLQRLCEDDVPNRAALTDLWARCWPWVQFLDACRERLNVERYRSRFCVETIIAMRQAANKHISGLVDATPGVTAVLVRGWGVILRDRSLPLRSAAFDGLCAFLEDIDVTVSQSLEDLFAGGGSRKALAALVLVHIKRAVAEASGNDDYLCCLRRLIAPNLSPDISFQKALMSQGIIKKLISAATRLLKTPLLARHPSFNSVLHILYSCIRYRPTHAGILPALDAGLLRLLIACGQQRAAVAVNHSILTKTIDAVSQSLVHRCVLDHLDPYLPALDRAEAKEAFRDCHHEPRIGTRAGVTAIFAGNWVACTTVRPRLLPMLLDFLRKTPGEVPCVLFDFTLPTDCGVTVGAASDLDARFPGYVSRAEKSDGRVQLHVMQVIDGWEKRLWMFPMRSASGDVMHALTEMARVPARDGVPEEGMEKLLALDVRETH</sequence>
<accession>A0AAD6XM62</accession>